<dbReference type="EMBL" id="CACRXK020011847">
    <property type="protein sequence ID" value="CAB4022185.1"/>
    <property type="molecule type" value="Genomic_DNA"/>
</dbReference>
<proteinExistence type="predicted"/>
<evidence type="ECO:0000313" key="2">
    <source>
        <dbReference type="Proteomes" id="UP001152795"/>
    </source>
</evidence>
<accession>A0A6S7IS95</accession>
<dbReference type="OrthoDB" id="5957169at2759"/>
<sequence length="203" mass="23909">MRLLTYQFQDTTRLTPEWLVTVQERVNEALHPALPGRWTRVEDPCVPEEFVLHFLARILDETDQVISPHSIKYLSHRGLPYKAQTQKISYRLYDLVALQCALEEQKTIQLCQSAAFRHHEKVQTAENRKKLSMKEKIERMKASANVRYSERTELPTSRSSLVVSVGEGRSTREAEIIYWPSLYDVSKRCKFQLRFFIQKCDYQ</sequence>
<name>A0A6S7IS95_PARCT</name>
<organism evidence="1 2">
    <name type="scientific">Paramuricea clavata</name>
    <name type="common">Red gorgonian</name>
    <name type="synonym">Violescent sea-whip</name>
    <dbReference type="NCBI Taxonomy" id="317549"/>
    <lineage>
        <taxon>Eukaryota</taxon>
        <taxon>Metazoa</taxon>
        <taxon>Cnidaria</taxon>
        <taxon>Anthozoa</taxon>
        <taxon>Octocorallia</taxon>
        <taxon>Malacalcyonacea</taxon>
        <taxon>Plexauridae</taxon>
        <taxon>Paramuricea</taxon>
    </lineage>
</organism>
<keyword evidence="2" id="KW-1185">Reference proteome</keyword>
<evidence type="ECO:0000313" key="1">
    <source>
        <dbReference type="EMBL" id="CAB4022185.1"/>
    </source>
</evidence>
<protein>
    <submittedName>
        <fullName evidence="1">Uncharacterized protein</fullName>
    </submittedName>
</protein>
<comment type="caution">
    <text evidence="1">The sequence shown here is derived from an EMBL/GenBank/DDBJ whole genome shotgun (WGS) entry which is preliminary data.</text>
</comment>
<gene>
    <name evidence="1" type="ORF">PACLA_8A010843</name>
</gene>
<dbReference type="AlphaFoldDB" id="A0A6S7IS95"/>
<dbReference type="Proteomes" id="UP001152795">
    <property type="component" value="Unassembled WGS sequence"/>
</dbReference>
<reference evidence="1" key="1">
    <citation type="submission" date="2020-04" db="EMBL/GenBank/DDBJ databases">
        <authorList>
            <person name="Alioto T."/>
            <person name="Alioto T."/>
            <person name="Gomez Garrido J."/>
        </authorList>
    </citation>
    <scope>NUCLEOTIDE SEQUENCE</scope>
    <source>
        <strain evidence="1">A484AB</strain>
    </source>
</reference>